<dbReference type="PROSITE" id="PS51733">
    <property type="entry name" value="BPL_LPL_CATALYTIC"/>
    <property type="match status" value="1"/>
</dbReference>
<gene>
    <name evidence="3" type="ORF">N0B31_15920</name>
</gene>
<protein>
    <submittedName>
        <fullName evidence="3">Lipoate--protein ligase family protein</fullName>
    </submittedName>
</protein>
<keyword evidence="3" id="KW-0436">Ligase</keyword>
<evidence type="ECO:0000313" key="3">
    <source>
        <dbReference type="EMBL" id="UWM53617.1"/>
    </source>
</evidence>
<keyword evidence="4" id="KW-1185">Reference proteome</keyword>
<organism evidence="3 4">
    <name type="scientific">Salinirubellus salinus</name>
    <dbReference type="NCBI Taxonomy" id="1364945"/>
    <lineage>
        <taxon>Archaea</taxon>
        <taxon>Methanobacteriati</taxon>
        <taxon>Methanobacteriota</taxon>
        <taxon>Stenosarchaea group</taxon>
        <taxon>Halobacteria</taxon>
        <taxon>Halobacteriales</taxon>
        <taxon>Natronomonadaceae</taxon>
        <taxon>Salinirubellus</taxon>
    </lineage>
</organism>
<dbReference type="EMBL" id="CP104003">
    <property type="protein sequence ID" value="UWM53617.1"/>
    <property type="molecule type" value="Genomic_DNA"/>
</dbReference>
<sequence length="299" mass="33101">MTDAGVDPNPAVADAEWRVVTEEVLDGATAMAYDEVAAETAANGGPRTVRVYQWLPSTLSLGYRQDADDVDWRFCEREGIDVVRRPTGGGAIYHDTHGDISYSIVAPADELPGDLMETYELLCEPVLAALRAAGVPADFAETEREAIFEPACFLRDVNPAHDVVTPEGKKVAGNAQHRTRDAVVQHGSFSFAPNPERHCSCFADCDVPVEQFEDRVASMEATIERTIETREYEGEDVGPLDSLAVSRDHAVRTLERSLAAWCDADEQGWTEAERERAREIADEKYRTEAWTRERDDPLA</sequence>
<dbReference type="KEGG" id="ssai:N0B31_15920"/>
<dbReference type="GeneID" id="74943940"/>
<reference evidence="3" key="1">
    <citation type="submission" date="2022-09" db="EMBL/GenBank/DDBJ databases">
        <title>Diverse halophilic archaea isolated from saline environments.</title>
        <authorList>
            <person name="Cui H.-L."/>
        </authorList>
    </citation>
    <scope>NUCLEOTIDE SEQUENCE</scope>
    <source>
        <strain evidence="3">ZS-35-S2</strain>
    </source>
</reference>
<dbReference type="Pfam" id="PF21948">
    <property type="entry name" value="LplA-B_cat"/>
    <property type="match status" value="1"/>
</dbReference>
<evidence type="ECO:0000256" key="1">
    <source>
        <dbReference type="SAM" id="MobiDB-lite"/>
    </source>
</evidence>
<dbReference type="GO" id="GO:0016874">
    <property type="term" value="F:ligase activity"/>
    <property type="evidence" value="ECO:0007669"/>
    <property type="project" value="UniProtKB-KW"/>
</dbReference>
<dbReference type="PANTHER" id="PTHR43679:SF2">
    <property type="entry name" value="OCTANOYL-[GCVH]:PROTEIN N-OCTANOYLTRANSFERASE"/>
    <property type="match status" value="1"/>
</dbReference>
<dbReference type="InterPro" id="IPR045864">
    <property type="entry name" value="aa-tRNA-synth_II/BPL/LPL"/>
</dbReference>
<dbReference type="PANTHER" id="PTHR43679">
    <property type="entry name" value="OCTANOYLTRANSFERASE LIPM-RELATED"/>
    <property type="match status" value="1"/>
</dbReference>
<evidence type="ECO:0000259" key="2">
    <source>
        <dbReference type="PROSITE" id="PS51733"/>
    </source>
</evidence>
<dbReference type="Gene3D" id="3.30.930.10">
    <property type="entry name" value="Bira Bifunctional Protein, Domain 2"/>
    <property type="match status" value="1"/>
</dbReference>
<dbReference type="Proteomes" id="UP001057580">
    <property type="component" value="Chromosome"/>
</dbReference>
<feature type="region of interest" description="Disordered" evidence="1">
    <location>
        <begin position="271"/>
        <end position="299"/>
    </location>
</feature>
<dbReference type="InterPro" id="IPR050664">
    <property type="entry name" value="Octanoyltrans_LipM/LipL"/>
</dbReference>
<dbReference type="InterPro" id="IPR004143">
    <property type="entry name" value="BPL_LPL_catalytic"/>
</dbReference>
<dbReference type="SUPFAM" id="SSF55681">
    <property type="entry name" value="Class II aaRS and biotin synthetases"/>
    <property type="match status" value="1"/>
</dbReference>
<feature type="domain" description="BPL/LPL catalytic" evidence="2">
    <location>
        <begin position="43"/>
        <end position="238"/>
    </location>
</feature>
<accession>A0A9E7R156</accession>
<dbReference type="AlphaFoldDB" id="A0A9E7R156"/>
<dbReference type="CDD" id="cd16443">
    <property type="entry name" value="LplA"/>
    <property type="match status" value="1"/>
</dbReference>
<name>A0A9E7R156_9EURY</name>
<evidence type="ECO:0000313" key="4">
    <source>
        <dbReference type="Proteomes" id="UP001057580"/>
    </source>
</evidence>
<proteinExistence type="predicted"/>
<dbReference type="RefSeq" id="WP_260592611.1">
    <property type="nucleotide sequence ID" value="NZ_CP104003.1"/>
</dbReference>